<reference evidence="2" key="1">
    <citation type="journal article" date="2020" name="Stud. Mycol.">
        <title>101 Dothideomycetes genomes: a test case for predicting lifestyles and emergence of pathogens.</title>
        <authorList>
            <person name="Haridas S."/>
            <person name="Albert R."/>
            <person name="Binder M."/>
            <person name="Bloem J."/>
            <person name="Labutti K."/>
            <person name="Salamov A."/>
            <person name="Andreopoulos B."/>
            <person name="Baker S."/>
            <person name="Barry K."/>
            <person name="Bills G."/>
            <person name="Bluhm B."/>
            <person name="Cannon C."/>
            <person name="Castanera R."/>
            <person name="Culley D."/>
            <person name="Daum C."/>
            <person name="Ezra D."/>
            <person name="Gonzalez J."/>
            <person name="Henrissat B."/>
            <person name="Kuo A."/>
            <person name="Liang C."/>
            <person name="Lipzen A."/>
            <person name="Lutzoni F."/>
            <person name="Magnuson J."/>
            <person name="Mondo S."/>
            <person name="Nolan M."/>
            <person name="Ohm R."/>
            <person name="Pangilinan J."/>
            <person name="Park H.-J."/>
            <person name="Ramirez L."/>
            <person name="Alfaro M."/>
            <person name="Sun H."/>
            <person name="Tritt A."/>
            <person name="Yoshinaga Y."/>
            <person name="Zwiers L.-H."/>
            <person name="Turgeon B."/>
            <person name="Goodwin S."/>
            <person name="Spatafora J."/>
            <person name="Crous P."/>
            <person name="Grigoriev I."/>
        </authorList>
    </citation>
    <scope>NUCLEOTIDE SEQUENCE</scope>
    <source>
        <strain evidence="2">ATCC 74209</strain>
    </source>
</reference>
<keyword evidence="3" id="KW-1185">Reference proteome</keyword>
<feature type="region of interest" description="Disordered" evidence="1">
    <location>
        <begin position="318"/>
        <end position="353"/>
    </location>
</feature>
<name>A0A9P4JUJ1_9PLEO</name>
<dbReference type="EMBL" id="ML993871">
    <property type="protein sequence ID" value="KAF2204644.1"/>
    <property type="molecule type" value="Genomic_DNA"/>
</dbReference>
<organism evidence="2 3">
    <name type="scientific">Delitschia confertaspora ATCC 74209</name>
    <dbReference type="NCBI Taxonomy" id="1513339"/>
    <lineage>
        <taxon>Eukaryota</taxon>
        <taxon>Fungi</taxon>
        <taxon>Dikarya</taxon>
        <taxon>Ascomycota</taxon>
        <taxon>Pezizomycotina</taxon>
        <taxon>Dothideomycetes</taxon>
        <taxon>Pleosporomycetidae</taxon>
        <taxon>Pleosporales</taxon>
        <taxon>Delitschiaceae</taxon>
        <taxon>Delitschia</taxon>
    </lineage>
</organism>
<feature type="compositionally biased region" description="Basic and acidic residues" evidence="1">
    <location>
        <begin position="163"/>
        <end position="187"/>
    </location>
</feature>
<feature type="compositionally biased region" description="Basic and acidic residues" evidence="1">
    <location>
        <begin position="238"/>
        <end position="265"/>
    </location>
</feature>
<gene>
    <name evidence="2" type="ORF">GQ43DRAFT_468861</name>
</gene>
<evidence type="ECO:0000313" key="3">
    <source>
        <dbReference type="Proteomes" id="UP000799536"/>
    </source>
</evidence>
<evidence type="ECO:0000313" key="2">
    <source>
        <dbReference type="EMBL" id="KAF2204644.1"/>
    </source>
</evidence>
<feature type="region of interest" description="Disordered" evidence="1">
    <location>
        <begin position="159"/>
        <end position="188"/>
    </location>
</feature>
<protein>
    <submittedName>
        <fullName evidence="2">Uncharacterized protein</fullName>
    </submittedName>
</protein>
<evidence type="ECO:0000256" key="1">
    <source>
        <dbReference type="SAM" id="MobiDB-lite"/>
    </source>
</evidence>
<proteinExistence type="predicted"/>
<sequence>MASPTTHPSDTRTMNKQSKRPWSTGINISTEQLFIASRLKTGNRTNITGHISSRPDTPLPLEHRSNKFQLKAPSSKELPHPVLAKVESMRYEDAPADSTPFHTFRSFRYEDVNAGKPPVHTDIQGDNPSRKKRASTYLFSTGYKAGNKVLFNLIPTKPQGVDEAERHPRVENEPVPQPDKEKGDRRHGWVRRMKSKLGLRKRKTVPVTKQENRFFRGGVEGSAEDGIKSGASSVYSEPEERCPGIEKRDPVGEERDAELVDKHLTPENVNIALDDAAPEPKETNYGVEEGNSGVDDTNLELETLNPGLEETYIGLNENAEPDRMNSGSECINPGPKDTQHVPGPRPPVFPRDFDERALVKDTHKDDESGMDDRESDLVEMIEIFRRHGWLDRQP</sequence>
<comment type="caution">
    <text evidence="2">The sequence shown here is derived from an EMBL/GenBank/DDBJ whole genome shotgun (WGS) entry which is preliminary data.</text>
</comment>
<feature type="region of interest" description="Disordered" evidence="1">
    <location>
        <begin position="225"/>
        <end position="299"/>
    </location>
</feature>
<dbReference type="Proteomes" id="UP000799536">
    <property type="component" value="Unassembled WGS sequence"/>
</dbReference>
<feature type="region of interest" description="Disordered" evidence="1">
    <location>
        <begin position="1"/>
        <end position="25"/>
    </location>
</feature>
<accession>A0A9P4JUJ1</accession>
<dbReference type="AlphaFoldDB" id="A0A9P4JUJ1"/>